<dbReference type="Proteomes" id="UP000639643">
    <property type="component" value="Unassembled WGS sequence"/>
</dbReference>
<dbReference type="InterPro" id="IPR000675">
    <property type="entry name" value="Cutinase/axe"/>
</dbReference>
<dbReference type="Gene3D" id="3.40.50.1820">
    <property type="entry name" value="alpha/beta hydrolase"/>
    <property type="match status" value="1"/>
</dbReference>
<protein>
    <submittedName>
        <fullName evidence="4">Acetylxylan esterase 1</fullName>
    </submittedName>
</protein>
<reference evidence="4" key="1">
    <citation type="journal article" date="2020" name="Phytopathology">
        <title>Genome Sequence Resources of Colletotrichum truncatum, C. plurivorum, C. musicola, and C. sojae: Four Species Pathogenic to Soybean (Glycine max).</title>
        <authorList>
            <person name="Rogerio F."/>
            <person name="Boufleur T.R."/>
            <person name="Ciampi-Guillardi M."/>
            <person name="Sukno S.A."/>
            <person name="Thon M.R."/>
            <person name="Massola Junior N.S."/>
            <person name="Baroncelli R."/>
        </authorList>
    </citation>
    <scope>NUCLEOTIDE SEQUENCE</scope>
    <source>
        <strain evidence="4">LFN0074</strain>
    </source>
</reference>
<evidence type="ECO:0000313" key="5">
    <source>
        <dbReference type="Proteomes" id="UP000639643"/>
    </source>
</evidence>
<organism evidence="4 5">
    <name type="scientific">Colletotrichum musicola</name>
    <dbReference type="NCBI Taxonomy" id="2175873"/>
    <lineage>
        <taxon>Eukaryota</taxon>
        <taxon>Fungi</taxon>
        <taxon>Dikarya</taxon>
        <taxon>Ascomycota</taxon>
        <taxon>Pezizomycotina</taxon>
        <taxon>Sordariomycetes</taxon>
        <taxon>Hypocreomycetidae</taxon>
        <taxon>Glomerellales</taxon>
        <taxon>Glomerellaceae</taxon>
        <taxon>Colletotrichum</taxon>
        <taxon>Colletotrichum orchidearum species complex</taxon>
    </lineage>
</organism>
<comment type="caution">
    <text evidence="4">The sequence shown here is derived from an EMBL/GenBank/DDBJ whole genome shotgun (WGS) entry which is preliminary data.</text>
</comment>
<dbReference type="GO" id="GO:0052689">
    <property type="term" value="F:carboxylic ester hydrolase activity"/>
    <property type="evidence" value="ECO:0007669"/>
    <property type="project" value="UniProtKB-ARBA"/>
</dbReference>
<dbReference type="PANTHER" id="PTHR33630:SF9">
    <property type="entry name" value="CUTINASE 4"/>
    <property type="match status" value="1"/>
</dbReference>
<keyword evidence="3" id="KW-0732">Signal</keyword>
<dbReference type="OrthoDB" id="2586582at2759"/>
<accession>A0A8H6MXG8</accession>
<name>A0A8H6MXG8_9PEZI</name>
<dbReference type="Pfam" id="PF01083">
    <property type="entry name" value="Cutinase"/>
    <property type="match status" value="1"/>
</dbReference>
<dbReference type="EMBL" id="WIGM01000805">
    <property type="protein sequence ID" value="KAF6811846.1"/>
    <property type="molecule type" value="Genomic_DNA"/>
</dbReference>
<keyword evidence="2" id="KW-1015">Disulfide bond</keyword>
<evidence type="ECO:0000256" key="3">
    <source>
        <dbReference type="SAM" id="SignalP"/>
    </source>
</evidence>
<dbReference type="PANTHER" id="PTHR33630">
    <property type="entry name" value="CUTINASE RV1984C-RELATED-RELATED"/>
    <property type="match status" value="1"/>
</dbReference>
<dbReference type="AlphaFoldDB" id="A0A8H6MXG8"/>
<sequence length="302" mass="32027">MRAVAVLATIASLHSIASASSSPNVCANGAHIIVARGTNEPPGSGLIESVAHGVAAAVPDSQIAPLDYPAAFDNYSASVAAGVDSLKTELAEYSSRCPQSKVALMGFSQGAHVIGDTLCGSVGAEPLLLQFNATLKPMSSSVIDQNVIAVIFFGDPTHKASAPWNRGNSIRDGVGNTRETWLRRIISLPSFPLFPHREEPKPSLTRVLFQLYPRGDIKMCQQYASKIESWCDTGDLYCDNGNTPGIHRSYFSKYTPDAVEFVFSRFVAANASRAPLAVSPSKSSLALGSAGLLASGRLLEHH</sequence>
<evidence type="ECO:0000256" key="2">
    <source>
        <dbReference type="ARBA" id="ARBA00023157"/>
    </source>
</evidence>
<keyword evidence="5" id="KW-1185">Reference proteome</keyword>
<dbReference type="InterPro" id="IPR029058">
    <property type="entry name" value="AB_hydrolase_fold"/>
</dbReference>
<feature type="signal peptide" evidence="3">
    <location>
        <begin position="1"/>
        <end position="19"/>
    </location>
</feature>
<proteinExistence type="predicted"/>
<gene>
    <name evidence="4" type="ORF">CMUS01_13185</name>
</gene>
<dbReference type="SMART" id="SM01110">
    <property type="entry name" value="Cutinase"/>
    <property type="match status" value="1"/>
</dbReference>
<evidence type="ECO:0000256" key="1">
    <source>
        <dbReference type="ARBA" id="ARBA00022801"/>
    </source>
</evidence>
<feature type="chain" id="PRO_5034218301" evidence="3">
    <location>
        <begin position="20"/>
        <end position="302"/>
    </location>
</feature>
<keyword evidence="1" id="KW-0378">Hydrolase</keyword>
<evidence type="ECO:0000313" key="4">
    <source>
        <dbReference type="EMBL" id="KAF6811846.1"/>
    </source>
</evidence>
<dbReference type="SUPFAM" id="SSF53474">
    <property type="entry name" value="alpha/beta-Hydrolases"/>
    <property type="match status" value="1"/>
</dbReference>